<reference evidence="1" key="1">
    <citation type="submission" date="2020-04" db="EMBL/GenBank/DDBJ databases">
        <authorList>
            <person name="Alioto T."/>
            <person name="Alioto T."/>
            <person name="Gomez Garrido J."/>
        </authorList>
    </citation>
    <scope>NUCLEOTIDE SEQUENCE</scope>
    <source>
        <strain evidence="1">A484AB</strain>
    </source>
</reference>
<sequence length="185" mass="21100">MILKIFLWASFVGIIAFFSHKQLSTQVVSFDQTIFIPGSSKLVVYEYFKDVQNSMKSIQNGDTVSGVVYIPGEGGEPDKIKFNRLERFSIQGLYEQILESPCIAKLFPNVPKIQLQLNFFEGLIHGTVNIVFREGSQNGLPGTVVTQYFEIVTPNFFSKFIQDNTKSTYQVFLQNAKRHLQDRET</sequence>
<comment type="caution">
    <text evidence="1">The sequence shown here is derived from an EMBL/GenBank/DDBJ whole genome shotgun (WGS) entry which is preliminary data.</text>
</comment>
<evidence type="ECO:0000313" key="1">
    <source>
        <dbReference type="EMBL" id="CAB4008667.1"/>
    </source>
</evidence>
<evidence type="ECO:0000313" key="2">
    <source>
        <dbReference type="Proteomes" id="UP001152795"/>
    </source>
</evidence>
<name>A0A7D9IM80_PARCT</name>
<accession>A0A7D9IM80</accession>
<dbReference type="Proteomes" id="UP001152795">
    <property type="component" value="Unassembled WGS sequence"/>
</dbReference>
<protein>
    <submittedName>
        <fullName evidence="1">Uncharacterized protein</fullName>
    </submittedName>
</protein>
<gene>
    <name evidence="1" type="ORF">PACLA_8A065877</name>
</gene>
<dbReference type="AlphaFoldDB" id="A0A7D9IM80"/>
<organism evidence="1 2">
    <name type="scientific">Paramuricea clavata</name>
    <name type="common">Red gorgonian</name>
    <name type="synonym">Violescent sea-whip</name>
    <dbReference type="NCBI Taxonomy" id="317549"/>
    <lineage>
        <taxon>Eukaryota</taxon>
        <taxon>Metazoa</taxon>
        <taxon>Cnidaria</taxon>
        <taxon>Anthozoa</taxon>
        <taxon>Octocorallia</taxon>
        <taxon>Malacalcyonacea</taxon>
        <taxon>Plexauridae</taxon>
        <taxon>Paramuricea</taxon>
    </lineage>
</organism>
<proteinExistence type="predicted"/>
<dbReference type="OrthoDB" id="10332242at2759"/>
<dbReference type="EMBL" id="CACRXK020006192">
    <property type="protein sequence ID" value="CAB4008667.1"/>
    <property type="molecule type" value="Genomic_DNA"/>
</dbReference>
<keyword evidence="2" id="KW-1185">Reference proteome</keyword>